<sequence length="177" mass="20135">MQTAWTQQAQAEWIFYGRLRHWKSRRARLGNRIQYVSILEVIGERLVTIVRACLLGGPDKALSRLAGKNKWIIVQKHYHGVYIEHCILLIALALVLTPVLTPPDFLPIKAIDVAGHRFTERIEFLKFPCLADDVSFSRHVPIGFILSLFVEYLYLHTLCCDAAGCNENMSSVLCNTP</sequence>
<dbReference type="EMBL" id="BLXT01007882">
    <property type="protein sequence ID" value="GFO43490.1"/>
    <property type="molecule type" value="Genomic_DNA"/>
</dbReference>
<evidence type="ECO:0000313" key="1">
    <source>
        <dbReference type="EMBL" id="GFO43490.1"/>
    </source>
</evidence>
<reference evidence="1 2" key="1">
    <citation type="journal article" date="2021" name="Elife">
        <title>Chloroplast acquisition without the gene transfer in kleptoplastic sea slugs, Plakobranchus ocellatus.</title>
        <authorList>
            <person name="Maeda T."/>
            <person name="Takahashi S."/>
            <person name="Yoshida T."/>
            <person name="Shimamura S."/>
            <person name="Takaki Y."/>
            <person name="Nagai Y."/>
            <person name="Toyoda A."/>
            <person name="Suzuki Y."/>
            <person name="Arimoto A."/>
            <person name="Ishii H."/>
            <person name="Satoh N."/>
            <person name="Nishiyama T."/>
            <person name="Hasebe M."/>
            <person name="Maruyama T."/>
            <person name="Minagawa J."/>
            <person name="Obokata J."/>
            <person name="Shigenobu S."/>
        </authorList>
    </citation>
    <scope>NUCLEOTIDE SEQUENCE [LARGE SCALE GENOMIC DNA]</scope>
</reference>
<proteinExistence type="predicted"/>
<accession>A0AAV4DHP5</accession>
<protein>
    <submittedName>
        <fullName evidence="1">Uncharacterized protein</fullName>
    </submittedName>
</protein>
<dbReference type="Proteomes" id="UP000735302">
    <property type="component" value="Unassembled WGS sequence"/>
</dbReference>
<dbReference type="AlphaFoldDB" id="A0AAV4DHP5"/>
<organism evidence="1 2">
    <name type="scientific">Plakobranchus ocellatus</name>
    <dbReference type="NCBI Taxonomy" id="259542"/>
    <lineage>
        <taxon>Eukaryota</taxon>
        <taxon>Metazoa</taxon>
        <taxon>Spiralia</taxon>
        <taxon>Lophotrochozoa</taxon>
        <taxon>Mollusca</taxon>
        <taxon>Gastropoda</taxon>
        <taxon>Heterobranchia</taxon>
        <taxon>Euthyneura</taxon>
        <taxon>Panpulmonata</taxon>
        <taxon>Sacoglossa</taxon>
        <taxon>Placobranchoidea</taxon>
        <taxon>Plakobranchidae</taxon>
        <taxon>Plakobranchus</taxon>
    </lineage>
</organism>
<keyword evidence="2" id="KW-1185">Reference proteome</keyword>
<comment type="caution">
    <text evidence="1">The sequence shown here is derived from an EMBL/GenBank/DDBJ whole genome shotgun (WGS) entry which is preliminary data.</text>
</comment>
<evidence type="ECO:0000313" key="2">
    <source>
        <dbReference type="Proteomes" id="UP000735302"/>
    </source>
</evidence>
<name>A0AAV4DHP5_9GAST</name>
<gene>
    <name evidence="1" type="ORF">PoB_006999500</name>
</gene>